<dbReference type="InterPro" id="IPR013083">
    <property type="entry name" value="Znf_RING/FYVE/PHD"/>
</dbReference>
<keyword evidence="10" id="KW-1185">Reference proteome</keyword>
<dbReference type="InterPro" id="IPR019787">
    <property type="entry name" value="Znf_PHD-finger"/>
</dbReference>
<dbReference type="SUPFAM" id="SSF57903">
    <property type="entry name" value="FYVE/PHD zinc finger"/>
    <property type="match status" value="1"/>
</dbReference>
<evidence type="ECO:0000256" key="2">
    <source>
        <dbReference type="ARBA" id="ARBA00022723"/>
    </source>
</evidence>
<reference evidence="9 10" key="1">
    <citation type="submission" date="2024-04" db="EMBL/GenBank/DDBJ databases">
        <title>genome sequences of Mucor flavus KT1a and Helicostylum pulchrum KT1b strains isolated from the surface of a dry-aged beef.</title>
        <authorList>
            <person name="Toyotome T."/>
            <person name="Hosono M."/>
            <person name="Torimaru M."/>
            <person name="Fukuda K."/>
            <person name="Mikami N."/>
        </authorList>
    </citation>
    <scope>NUCLEOTIDE SEQUENCE [LARGE SCALE GENOMIC DNA]</scope>
    <source>
        <strain evidence="9 10">KT1a</strain>
    </source>
</reference>
<name>A0ABP9Z580_9FUNG</name>
<dbReference type="Pfam" id="PF20826">
    <property type="entry name" value="PHD_5"/>
    <property type="match status" value="1"/>
</dbReference>
<evidence type="ECO:0000256" key="4">
    <source>
        <dbReference type="ARBA" id="ARBA00022833"/>
    </source>
</evidence>
<dbReference type="SMART" id="SM00249">
    <property type="entry name" value="PHD"/>
    <property type="match status" value="1"/>
</dbReference>
<keyword evidence="5" id="KW-0539">Nucleus</keyword>
<feature type="compositionally biased region" description="Basic residues" evidence="7">
    <location>
        <begin position="239"/>
        <end position="248"/>
    </location>
</feature>
<dbReference type="Gene3D" id="3.30.40.10">
    <property type="entry name" value="Zinc/RING finger domain, C3HC4 (zinc finger)"/>
    <property type="match status" value="1"/>
</dbReference>
<protein>
    <recommendedName>
        <fullName evidence="8">PHD-type domain-containing protein</fullName>
    </recommendedName>
</protein>
<evidence type="ECO:0000313" key="10">
    <source>
        <dbReference type="Proteomes" id="UP001473302"/>
    </source>
</evidence>
<evidence type="ECO:0000256" key="3">
    <source>
        <dbReference type="ARBA" id="ARBA00022771"/>
    </source>
</evidence>
<organism evidence="9 10">
    <name type="scientific">Mucor flavus</name>
    <dbReference type="NCBI Taxonomy" id="439312"/>
    <lineage>
        <taxon>Eukaryota</taxon>
        <taxon>Fungi</taxon>
        <taxon>Fungi incertae sedis</taxon>
        <taxon>Mucoromycota</taxon>
        <taxon>Mucoromycotina</taxon>
        <taxon>Mucoromycetes</taxon>
        <taxon>Mucorales</taxon>
        <taxon>Mucorineae</taxon>
        <taxon>Mucoraceae</taxon>
        <taxon>Mucor</taxon>
    </lineage>
</organism>
<comment type="subcellular location">
    <subcellularLocation>
        <location evidence="1">Nucleus</location>
    </subcellularLocation>
</comment>
<dbReference type="InterPro" id="IPR001965">
    <property type="entry name" value="Znf_PHD"/>
</dbReference>
<dbReference type="EMBL" id="BAABUK010000020">
    <property type="protein sequence ID" value="GAA5814267.1"/>
    <property type="molecule type" value="Genomic_DNA"/>
</dbReference>
<evidence type="ECO:0000256" key="5">
    <source>
        <dbReference type="ARBA" id="ARBA00023242"/>
    </source>
</evidence>
<evidence type="ECO:0000313" key="9">
    <source>
        <dbReference type="EMBL" id="GAA5814267.1"/>
    </source>
</evidence>
<dbReference type="PANTHER" id="PTHR46174:SF1">
    <property type="entry name" value="CXXC-TYPE ZINC FINGER PROTEIN 1"/>
    <property type="match status" value="1"/>
</dbReference>
<feature type="compositionally biased region" description="Basic residues" evidence="7">
    <location>
        <begin position="208"/>
        <end position="222"/>
    </location>
</feature>
<keyword evidence="4" id="KW-0862">Zinc</keyword>
<dbReference type="Proteomes" id="UP001473302">
    <property type="component" value="Unassembled WGS sequence"/>
</dbReference>
<evidence type="ECO:0000256" key="7">
    <source>
        <dbReference type="SAM" id="MobiDB-lite"/>
    </source>
</evidence>
<dbReference type="InterPro" id="IPR037869">
    <property type="entry name" value="Spp1/CFP1"/>
</dbReference>
<keyword evidence="3 6" id="KW-0863">Zinc-finger</keyword>
<dbReference type="InterPro" id="IPR011011">
    <property type="entry name" value="Znf_FYVE_PHD"/>
</dbReference>
<keyword evidence="2" id="KW-0479">Metal-binding</keyword>
<dbReference type="PROSITE" id="PS01359">
    <property type="entry name" value="ZF_PHD_1"/>
    <property type="match status" value="1"/>
</dbReference>
<dbReference type="InterPro" id="IPR019786">
    <property type="entry name" value="Zinc_finger_PHD-type_CS"/>
</dbReference>
<evidence type="ECO:0000256" key="6">
    <source>
        <dbReference type="PROSITE-ProRule" id="PRU00146"/>
    </source>
</evidence>
<feature type="compositionally biased region" description="Polar residues" evidence="7">
    <location>
        <begin position="92"/>
        <end position="101"/>
    </location>
</feature>
<dbReference type="PROSITE" id="PS50016">
    <property type="entry name" value="ZF_PHD_2"/>
    <property type="match status" value="1"/>
</dbReference>
<accession>A0ABP9Z580</accession>
<comment type="caution">
    <text evidence="9">The sequence shown here is derived from an EMBL/GenBank/DDBJ whole genome shotgun (WGS) entry which is preliminary data.</text>
</comment>
<dbReference type="PANTHER" id="PTHR46174">
    <property type="entry name" value="CXXC-TYPE ZINC FINGER PROTEIN 1"/>
    <property type="match status" value="1"/>
</dbReference>
<evidence type="ECO:0000259" key="8">
    <source>
        <dbReference type="PROSITE" id="PS50016"/>
    </source>
</evidence>
<evidence type="ECO:0000256" key="1">
    <source>
        <dbReference type="ARBA" id="ARBA00004123"/>
    </source>
</evidence>
<proteinExistence type="predicted"/>
<feature type="domain" description="PHD-type" evidence="8">
    <location>
        <begin position="258"/>
        <end position="307"/>
    </location>
</feature>
<feature type="region of interest" description="Disordered" evidence="7">
    <location>
        <begin position="59"/>
        <end position="119"/>
    </location>
</feature>
<gene>
    <name evidence="9" type="ORF">MFLAVUS_007761</name>
</gene>
<feature type="region of interest" description="Disordered" evidence="7">
    <location>
        <begin position="207"/>
        <end position="251"/>
    </location>
</feature>
<sequence length="515" mass="57549">MKFNSARTPSNKISSTIASKINRFNKPAVTGAKKAVHDVNHLARRLKSRLSNAAKNLFGSDAIDKKQQESVVMPPSPQSSSSSPPQAVLDTSLPSTNSLPTPESGRPSTSTATSSLADDHWLEERKPALRNMGLLKQYLTFISQEVTSLDFEEEVIKMSFPDASNLPTQQNETAKLAATLIEQHVLASNDISLSDYHYATTASYLKGSPKKASSKNRRRGRPSKSLQCDITKPLQRKQQQQRKKRQELKKKQEKQQAEIACICNSSDEESGTMVQCDDCLNWLHLDCLGLDESALGDTFRCPSCFIRIDREDDTKLISGLTWRYAARHKSEEIACYKPMEEDEDEYDFDHRITIDHTTSSLGIVMDYDLSFEHNDEYDSIPSPEDFPSLIPPPYSPAASPTMSFNDPWDLSFSSSASQYSQHEVHTPPEYMNKKISWLAPPCAGNVFLCQNDTKPTAALPRSSSPLPTPDTPSVVCAQELPEFNFWEINHSPLVAPTAESISSCDEIPDFDLWEF</sequence>